<dbReference type="Proteomes" id="UP000198701">
    <property type="component" value="Unassembled WGS sequence"/>
</dbReference>
<keyword evidence="3" id="KW-1185">Reference proteome</keyword>
<dbReference type="STRING" id="386301.SAMN05216282_1054"/>
<dbReference type="InterPro" id="IPR036610">
    <property type="entry name" value="PEBP-like_sf"/>
</dbReference>
<dbReference type="SUPFAM" id="SSF49777">
    <property type="entry name" value="PEBP-like"/>
    <property type="match status" value="1"/>
</dbReference>
<evidence type="ECO:0000313" key="3">
    <source>
        <dbReference type="Proteomes" id="UP000198701"/>
    </source>
</evidence>
<dbReference type="Gene3D" id="3.90.280.10">
    <property type="entry name" value="PEBP-like"/>
    <property type="match status" value="1"/>
</dbReference>
<dbReference type="Pfam" id="PF01161">
    <property type="entry name" value="PBP"/>
    <property type="match status" value="1"/>
</dbReference>
<dbReference type="CDD" id="cd00865">
    <property type="entry name" value="PEBP_bact_arch"/>
    <property type="match status" value="1"/>
</dbReference>
<dbReference type="PANTHER" id="PTHR30289">
    <property type="entry name" value="UNCHARACTERIZED PROTEIN YBCL-RELATED"/>
    <property type="match status" value="1"/>
</dbReference>
<dbReference type="OrthoDB" id="9797506at2"/>
<name>A0A1G9B0V6_9MICO</name>
<sequence>MTTTDPQFTLSSADLTDGGPLGTAQYNLSAGGANVSPQLSWSGFPPETRSFAVTVFDPDAARPGFWHWAVADLPASVTSLGAGAGAAGGRLPGGASTLSNDAGQRAFFGAGPPAGTGPHRYQFAVHAVNVAELGLAPGATPAELGAALRDHTLARALLQVIGVHGGAASAARPA</sequence>
<protein>
    <submittedName>
        <fullName evidence="2">Phospholipid-binding protein, PBP family</fullName>
    </submittedName>
</protein>
<dbReference type="NCBIfam" id="TIGR00481">
    <property type="entry name" value="YbhB/YbcL family Raf kinase inhibitor-like protein"/>
    <property type="match status" value="1"/>
</dbReference>
<dbReference type="RefSeq" id="WP_092322479.1">
    <property type="nucleotide sequence ID" value="NZ_FNFU01000005.1"/>
</dbReference>
<dbReference type="InterPro" id="IPR005247">
    <property type="entry name" value="YbhB_YbcL/LppC-like"/>
</dbReference>
<gene>
    <name evidence="2" type="ORF">SAMN05216282_1054</name>
</gene>
<dbReference type="InterPro" id="IPR008914">
    <property type="entry name" value="PEBP"/>
</dbReference>
<evidence type="ECO:0000313" key="2">
    <source>
        <dbReference type="EMBL" id="SDK33201.1"/>
    </source>
</evidence>
<evidence type="ECO:0000256" key="1">
    <source>
        <dbReference type="ARBA" id="ARBA00007120"/>
    </source>
</evidence>
<organism evidence="2 3">
    <name type="scientific">Cryobacterium psychrotolerans</name>
    <dbReference type="NCBI Taxonomy" id="386301"/>
    <lineage>
        <taxon>Bacteria</taxon>
        <taxon>Bacillati</taxon>
        <taxon>Actinomycetota</taxon>
        <taxon>Actinomycetes</taxon>
        <taxon>Micrococcales</taxon>
        <taxon>Microbacteriaceae</taxon>
        <taxon>Cryobacterium</taxon>
    </lineage>
</organism>
<reference evidence="2 3" key="1">
    <citation type="submission" date="2016-10" db="EMBL/GenBank/DDBJ databases">
        <authorList>
            <person name="de Groot N.N."/>
        </authorList>
    </citation>
    <scope>NUCLEOTIDE SEQUENCE [LARGE SCALE GENOMIC DNA]</scope>
    <source>
        <strain evidence="2 3">CGMCC 1.5382</strain>
    </source>
</reference>
<dbReference type="PANTHER" id="PTHR30289:SF1">
    <property type="entry name" value="PEBP (PHOSPHATIDYLETHANOLAMINE-BINDING PROTEIN) FAMILY PROTEIN"/>
    <property type="match status" value="1"/>
</dbReference>
<comment type="similarity">
    <text evidence="1">Belongs to the UPF0098 family.</text>
</comment>
<proteinExistence type="inferred from homology"/>
<dbReference type="EMBL" id="FNFU01000005">
    <property type="protein sequence ID" value="SDK33201.1"/>
    <property type="molecule type" value="Genomic_DNA"/>
</dbReference>
<accession>A0A1G9B0V6</accession>
<dbReference type="AlphaFoldDB" id="A0A1G9B0V6"/>